<evidence type="ECO:0000313" key="10">
    <source>
        <dbReference type="Proteomes" id="UP001595880"/>
    </source>
</evidence>
<reference evidence="10" key="1">
    <citation type="journal article" date="2019" name="Int. J. Syst. Evol. Microbiol.">
        <title>The Global Catalogue of Microorganisms (GCM) 10K type strain sequencing project: providing services to taxonomists for standard genome sequencing and annotation.</title>
        <authorList>
            <consortium name="The Broad Institute Genomics Platform"/>
            <consortium name="The Broad Institute Genome Sequencing Center for Infectious Disease"/>
            <person name="Wu L."/>
            <person name="Ma J."/>
        </authorList>
    </citation>
    <scope>NUCLEOTIDE SEQUENCE [LARGE SCALE GENOMIC DNA]</scope>
    <source>
        <strain evidence="10">KACC 14058</strain>
    </source>
</reference>
<dbReference type="Pfam" id="PF21253">
    <property type="entry name" value="Mann_GBD_bact"/>
    <property type="match status" value="1"/>
</dbReference>
<accession>A0ABV8VQI2</accession>
<dbReference type="Pfam" id="PF09212">
    <property type="entry name" value="CBM27"/>
    <property type="match status" value="1"/>
</dbReference>
<dbReference type="Pfam" id="PF03425">
    <property type="entry name" value="CBM_11"/>
    <property type="match status" value="1"/>
</dbReference>
<evidence type="ECO:0000256" key="6">
    <source>
        <dbReference type="SAM" id="Phobius"/>
    </source>
</evidence>
<evidence type="ECO:0000256" key="5">
    <source>
        <dbReference type="SAM" id="MobiDB-lite"/>
    </source>
</evidence>
<dbReference type="Gene3D" id="2.60.120.430">
    <property type="entry name" value="Galactose-binding lectin"/>
    <property type="match status" value="1"/>
</dbReference>
<dbReference type="PROSITE" id="PS51764">
    <property type="entry name" value="GH26"/>
    <property type="match status" value="1"/>
</dbReference>
<evidence type="ECO:0000256" key="7">
    <source>
        <dbReference type="SAM" id="SignalP"/>
    </source>
</evidence>
<evidence type="ECO:0000256" key="4">
    <source>
        <dbReference type="PROSITE-ProRule" id="PRU01100"/>
    </source>
</evidence>
<dbReference type="InterPro" id="IPR015295">
    <property type="entry name" value="CBM27"/>
</dbReference>
<dbReference type="InterPro" id="IPR017853">
    <property type="entry name" value="GH"/>
</dbReference>
<dbReference type="PANTHER" id="PTHR40079:SF4">
    <property type="entry name" value="GH26 DOMAIN-CONTAINING PROTEIN-RELATED"/>
    <property type="match status" value="1"/>
</dbReference>
<comment type="similarity">
    <text evidence="1 4">Belongs to the glycosyl hydrolase 26 family.</text>
</comment>
<dbReference type="SUPFAM" id="SSF51445">
    <property type="entry name" value="(Trans)glycosidases"/>
    <property type="match status" value="1"/>
</dbReference>
<comment type="caution">
    <text evidence="9">The sequence shown here is derived from an EMBL/GenBank/DDBJ whole genome shotgun (WGS) entry which is preliminary data.</text>
</comment>
<dbReference type="InterPro" id="IPR000805">
    <property type="entry name" value="Glyco_hydro_26"/>
</dbReference>
<feature type="region of interest" description="Disordered" evidence="5">
    <location>
        <begin position="1017"/>
        <end position="1099"/>
    </location>
</feature>
<dbReference type="NCBIfam" id="TIGR01167">
    <property type="entry name" value="LPXTG_anchor"/>
    <property type="match status" value="1"/>
</dbReference>
<dbReference type="PRINTS" id="PR00739">
    <property type="entry name" value="GLHYDRLASE26"/>
</dbReference>
<evidence type="ECO:0000256" key="1">
    <source>
        <dbReference type="ARBA" id="ARBA00007754"/>
    </source>
</evidence>
<keyword evidence="10" id="KW-1185">Reference proteome</keyword>
<feature type="transmembrane region" description="Helical" evidence="6">
    <location>
        <begin position="1107"/>
        <end position="1128"/>
    </location>
</feature>
<evidence type="ECO:0000256" key="2">
    <source>
        <dbReference type="ARBA" id="ARBA00022801"/>
    </source>
</evidence>
<dbReference type="Gene3D" id="3.20.20.80">
    <property type="entry name" value="Glycosidases"/>
    <property type="match status" value="1"/>
</dbReference>
<dbReference type="EMBL" id="JBHSDV010000001">
    <property type="protein sequence ID" value="MFC4386722.1"/>
    <property type="molecule type" value="Genomic_DNA"/>
</dbReference>
<feature type="compositionally biased region" description="Acidic residues" evidence="5">
    <location>
        <begin position="1023"/>
        <end position="1034"/>
    </location>
</feature>
<feature type="signal peptide" evidence="7">
    <location>
        <begin position="1"/>
        <end position="30"/>
    </location>
</feature>
<dbReference type="GO" id="GO:0016787">
    <property type="term" value="F:hydrolase activity"/>
    <property type="evidence" value="ECO:0007669"/>
    <property type="project" value="UniProtKB-KW"/>
</dbReference>
<feature type="compositionally biased region" description="Polar residues" evidence="5">
    <location>
        <begin position="1035"/>
        <end position="1056"/>
    </location>
</feature>
<dbReference type="InterPro" id="IPR022790">
    <property type="entry name" value="GH26_dom"/>
</dbReference>
<feature type="compositionally biased region" description="Acidic residues" evidence="5">
    <location>
        <begin position="1075"/>
        <end position="1085"/>
    </location>
</feature>
<evidence type="ECO:0000313" key="9">
    <source>
        <dbReference type="EMBL" id="MFC4386722.1"/>
    </source>
</evidence>
<keyword evidence="6" id="KW-0812">Transmembrane</keyword>
<dbReference type="InterPro" id="IPR008979">
    <property type="entry name" value="Galactose-bd-like_sf"/>
</dbReference>
<evidence type="ECO:0000259" key="8">
    <source>
        <dbReference type="PROSITE" id="PS51764"/>
    </source>
</evidence>
<sequence>MKSTNRLAFIFTLVTLLIALSFSNTPYIQAAESSLHIVDSNATKNTKALFSYLQSVSGEHILFGQQHVTDEGLTLTNNPPRVASEQSDIFHSTGDYPALFGWDTLSISGDEKPGVKGDVEQSITNLAASMKKVHELGGILTLSMHPDNFATGGRYNDTSGNTVATILPGGENNEKLNAYLDNIASLATQLKDDSGESIPFIFRPFHEQTGGWFWWGAHQTTPEQYKALFRYTVEYLRDTKDVHNILYGFSPGAGPAGDLDRYLATYPGDAYVDIFGIDNYDNKANAGSAAWLNGLVTDLAMLVDLAEERGKIAALTEFGYSAQGMNQTGNTLDWYTKVLDAIKADPKAKKIAYMQTWANFGWPNNMFVPYKDIHGDLGGDHELLPDFIHFKDDAYTAFRNDISNNIFIPTHQNSTTTKPEPIAHIASPVSGTTIVSDETTIRLRVLNDTPTKVSYTVEGSDSEYELTRNEATNYYEGTFRPLASMNGSSTNLTFKVEYSNGDTYTEDVKLFIKASELAYRTYTFDDSISDIKSNGTYPEATIQEFVHKSLDGDGKLHIKVADMPTDETWQEIKLELLNLTNEDVQQINQVSFDVLLPSTVGDGTIQAIAMLPDDWDTKYGMNETAKQTSELEEVTIGGETFKKYHVTIPFTPSDNSRTVALSIVGSKLQLNGDLYVDNIVLKSTYTEAPANPLLVDNFEDYFGDDSLLNNQYSSNGDKVILSHSTENMNEGQYGLSYTFTIANLGYAGRQMALNNVDWSETNGIEFWLKHDSYPNELTIQIQIGGVSFEAYRELKDAHDGVVKIPFSEFKPAPWEGKPNVVIDKEKLQAVKQFAIYTGGEKGTGTLYFDNFRAIYDENLGEVPDSSVVPDEERNQILFDFEDGELNWLFLGNGTEPTITTDGINGSSLQTTIDLSKGDPLTLYTTSISDLSEEDIVSAKIKLQTGAAIVKFFIKTGDDWTWHDGGEIELQAGGVQTVQLDLTKIENLDNVREFGFEFIPLSEEGSSVILVDDITLTDGVVPDDNNDDQSGEETGNDNQNGDKPSDDNQNTGQPGDDNQTEEKPSDDAQNTNQSSDDNESDEDENLTNDNESSTENNEEQLPNTATSMYNFLFIGFVSLLLGCIAIYLIRRNRITHDN</sequence>
<dbReference type="Gene3D" id="2.60.40.10">
    <property type="entry name" value="Immunoglobulins"/>
    <property type="match status" value="1"/>
</dbReference>
<dbReference type="InterPro" id="IPR013783">
    <property type="entry name" value="Ig-like_fold"/>
</dbReference>
<feature type="active site" description="Nucleophile" evidence="4">
    <location>
        <position position="317"/>
    </location>
</feature>
<keyword evidence="6" id="KW-0472">Membrane</keyword>
<keyword evidence="6" id="KW-1133">Transmembrane helix</keyword>
<evidence type="ECO:0000256" key="3">
    <source>
        <dbReference type="ARBA" id="ARBA00023295"/>
    </source>
</evidence>
<feature type="active site" description="Proton donor" evidence="4">
    <location>
        <position position="207"/>
    </location>
</feature>
<dbReference type="PANTHER" id="PTHR40079">
    <property type="entry name" value="MANNAN ENDO-1,4-BETA-MANNOSIDASE E-RELATED"/>
    <property type="match status" value="1"/>
</dbReference>
<name>A0ABV8VQI2_9BACI</name>
<feature type="domain" description="GH26" evidence="8">
    <location>
        <begin position="44"/>
        <end position="400"/>
    </location>
</feature>
<dbReference type="Pfam" id="PF02156">
    <property type="entry name" value="Glyco_hydro_26"/>
    <property type="match status" value="1"/>
</dbReference>
<dbReference type="InterPro" id="IPR049475">
    <property type="entry name" value="Mann_GBD_bact"/>
</dbReference>
<gene>
    <name evidence="9" type="ORF">ACFOZ1_02755</name>
</gene>
<dbReference type="Proteomes" id="UP001595880">
    <property type="component" value="Unassembled WGS sequence"/>
</dbReference>
<keyword evidence="7" id="KW-0732">Signal</keyword>
<dbReference type="SUPFAM" id="SSF49785">
    <property type="entry name" value="Galactose-binding domain-like"/>
    <property type="match status" value="3"/>
</dbReference>
<keyword evidence="3 4" id="KW-0326">Glycosidase</keyword>
<feature type="chain" id="PRO_5047067552" evidence="7">
    <location>
        <begin position="31"/>
        <end position="1137"/>
    </location>
</feature>
<proteinExistence type="inferred from homology"/>
<keyword evidence="2 4" id="KW-0378">Hydrolase</keyword>
<protein>
    <submittedName>
        <fullName evidence="9">Glycosyl hydrolase</fullName>
    </submittedName>
</protein>
<organism evidence="9 10">
    <name type="scientific">Gracilibacillus marinus</name>
    <dbReference type="NCBI Taxonomy" id="630535"/>
    <lineage>
        <taxon>Bacteria</taxon>
        <taxon>Bacillati</taxon>
        <taxon>Bacillota</taxon>
        <taxon>Bacilli</taxon>
        <taxon>Bacillales</taxon>
        <taxon>Bacillaceae</taxon>
        <taxon>Gracilibacillus</taxon>
    </lineage>
</organism>
<dbReference type="Gene3D" id="2.60.120.260">
    <property type="entry name" value="Galactose-binding domain-like"/>
    <property type="match status" value="2"/>
</dbReference>
<dbReference type="InterPro" id="IPR005087">
    <property type="entry name" value="CBM11"/>
</dbReference>
<dbReference type="RefSeq" id="WP_390195593.1">
    <property type="nucleotide sequence ID" value="NZ_JBHSDV010000001.1"/>
</dbReference>